<gene>
    <name evidence="2" type="ORF">GCM10011400_24140</name>
</gene>
<comment type="caution">
    <text evidence="2">The sequence shown here is derived from an EMBL/GenBank/DDBJ whole genome shotgun (WGS) entry which is preliminary data.</text>
</comment>
<accession>A0ABQ1MBT7</accession>
<evidence type="ECO:0000256" key="1">
    <source>
        <dbReference type="SAM" id="SignalP"/>
    </source>
</evidence>
<sequence length="208" mass="22675">MAMNANTRKCTAVLAVTLACAAYGVSAATPAKKPHPSPVAVWDKEPASFLGFEFGKPLPSDLVTCPSSLRDLALNFTHTPCLQVDEPIVKLWLAPELGFPYTNFEYLHDGNVASVTLQTSVDNYDALKSLLTTRYGPPTRTSTTVVKTMAGGEFSSEQCRWTGARISILLDQRHEKVDQSQVFVEDTALMRAVMDQAHAKQNEAASKL</sequence>
<feature type="chain" id="PRO_5047044924" evidence="1">
    <location>
        <begin position="28"/>
        <end position="208"/>
    </location>
</feature>
<reference evidence="3" key="1">
    <citation type="journal article" date="2019" name="Int. J. Syst. Evol. Microbiol.">
        <title>The Global Catalogue of Microorganisms (GCM) 10K type strain sequencing project: providing services to taxonomists for standard genome sequencing and annotation.</title>
        <authorList>
            <consortium name="The Broad Institute Genomics Platform"/>
            <consortium name="The Broad Institute Genome Sequencing Center for Infectious Disease"/>
            <person name="Wu L."/>
            <person name="Ma J."/>
        </authorList>
    </citation>
    <scope>NUCLEOTIDE SEQUENCE [LARGE SCALE GENOMIC DNA]</scope>
    <source>
        <strain evidence="3">CGMCC 1.15103</strain>
    </source>
</reference>
<dbReference type="Proteomes" id="UP000602004">
    <property type="component" value="Unassembled WGS sequence"/>
</dbReference>
<protein>
    <submittedName>
        <fullName evidence="2">Uncharacterized protein</fullName>
    </submittedName>
</protein>
<name>A0ABQ1MBT7_9BURK</name>
<evidence type="ECO:0000313" key="3">
    <source>
        <dbReference type="Proteomes" id="UP000602004"/>
    </source>
</evidence>
<organism evidence="2 3">
    <name type="scientific">Paraburkholderia caffeinilytica</name>
    <dbReference type="NCBI Taxonomy" id="1761016"/>
    <lineage>
        <taxon>Bacteria</taxon>
        <taxon>Pseudomonadati</taxon>
        <taxon>Pseudomonadota</taxon>
        <taxon>Betaproteobacteria</taxon>
        <taxon>Burkholderiales</taxon>
        <taxon>Burkholderiaceae</taxon>
        <taxon>Paraburkholderia</taxon>
    </lineage>
</organism>
<evidence type="ECO:0000313" key="2">
    <source>
        <dbReference type="EMBL" id="GGC36625.1"/>
    </source>
</evidence>
<proteinExistence type="predicted"/>
<dbReference type="EMBL" id="BMHL01000003">
    <property type="protein sequence ID" value="GGC36625.1"/>
    <property type="molecule type" value="Genomic_DNA"/>
</dbReference>
<keyword evidence="3" id="KW-1185">Reference proteome</keyword>
<feature type="signal peptide" evidence="1">
    <location>
        <begin position="1"/>
        <end position="27"/>
    </location>
</feature>
<keyword evidence="1" id="KW-0732">Signal</keyword>